<organism evidence="2 3">
    <name type="scientific">Sphingopyxis flava</name>
    <dbReference type="NCBI Taxonomy" id="1507287"/>
    <lineage>
        <taxon>Bacteria</taxon>
        <taxon>Pseudomonadati</taxon>
        <taxon>Pseudomonadota</taxon>
        <taxon>Alphaproteobacteria</taxon>
        <taxon>Sphingomonadales</taxon>
        <taxon>Sphingomonadaceae</taxon>
        <taxon>Sphingopyxis</taxon>
    </lineage>
</organism>
<evidence type="ECO:0000313" key="3">
    <source>
        <dbReference type="Proteomes" id="UP000190044"/>
    </source>
</evidence>
<feature type="domain" description="Transcription elongation factor GreA/GreB C-terminal" evidence="1">
    <location>
        <begin position="82"/>
        <end position="143"/>
    </location>
</feature>
<dbReference type="AlphaFoldDB" id="A0A1T5DMU9"/>
<dbReference type="InterPro" id="IPR001437">
    <property type="entry name" value="Tscrpt_elong_fac_GreA/B_C"/>
</dbReference>
<dbReference type="GO" id="GO:0006354">
    <property type="term" value="P:DNA-templated transcription elongation"/>
    <property type="evidence" value="ECO:0007669"/>
    <property type="project" value="TreeGrafter"/>
</dbReference>
<keyword evidence="2" id="KW-0648">Protein biosynthesis</keyword>
<keyword evidence="2" id="KW-0251">Elongation factor</keyword>
<dbReference type="Proteomes" id="UP000190044">
    <property type="component" value="Unassembled WGS sequence"/>
</dbReference>
<dbReference type="OrthoDB" id="8537952at2"/>
<dbReference type="GO" id="GO:0032784">
    <property type="term" value="P:regulation of DNA-templated transcription elongation"/>
    <property type="evidence" value="ECO:0007669"/>
    <property type="project" value="InterPro"/>
</dbReference>
<keyword evidence="3" id="KW-1185">Reference proteome</keyword>
<sequence>MSVAFRRESDDEHKEPEYELPIPVGANLVTPRGARLLAEEVARIEAEVAAAGDEEARRKLLRQLRYFSTRKATAEVQAAPEDGVVGIGSRVTYQLGGTKRCVTIVGHDEADPAALRIAFSAPLGRALMGAEAGDTVAFQGRDDAITILSAAADAEVMA</sequence>
<dbReference type="PANTHER" id="PTHR30437">
    <property type="entry name" value="TRANSCRIPTION ELONGATION FACTOR GREA"/>
    <property type="match status" value="1"/>
</dbReference>
<evidence type="ECO:0000259" key="1">
    <source>
        <dbReference type="Pfam" id="PF01272"/>
    </source>
</evidence>
<name>A0A1T5DMU9_9SPHN</name>
<accession>A0A1T5DMU9</accession>
<dbReference type="SUPFAM" id="SSF54534">
    <property type="entry name" value="FKBP-like"/>
    <property type="match status" value="1"/>
</dbReference>
<dbReference type="InterPro" id="IPR036953">
    <property type="entry name" value="GreA/GreB_C_sf"/>
</dbReference>
<dbReference type="EMBL" id="FUYP01000015">
    <property type="protein sequence ID" value="SKB72813.1"/>
    <property type="molecule type" value="Genomic_DNA"/>
</dbReference>
<dbReference type="Pfam" id="PF01272">
    <property type="entry name" value="GreA_GreB"/>
    <property type="match status" value="1"/>
</dbReference>
<gene>
    <name evidence="2" type="ORF">SAMN06295937_101558</name>
</gene>
<dbReference type="RefSeq" id="WP_079639142.1">
    <property type="nucleotide sequence ID" value="NZ_FUYP01000015.1"/>
</dbReference>
<dbReference type="GO" id="GO:0003746">
    <property type="term" value="F:translation elongation factor activity"/>
    <property type="evidence" value="ECO:0007669"/>
    <property type="project" value="UniProtKB-KW"/>
</dbReference>
<reference evidence="3" key="1">
    <citation type="submission" date="2017-02" db="EMBL/GenBank/DDBJ databases">
        <authorList>
            <person name="Varghese N."/>
            <person name="Submissions S."/>
        </authorList>
    </citation>
    <scope>NUCLEOTIDE SEQUENCE [LARGE SCALE GENOMIC DNA]</scope>
    <source>
        <strain evidence="3">R11H</strain>
    </source>
</reference>
<dbReference type="GO" id="GO:0070063">
    <property type="term" value="F:RNA polymerase binding"/>
    <property type="evidence" value="ECO:0007669"/>
    <property type="project" value="InterPro"/>
</dbReference>
<dbReference type="GO" id="GO:0003677">
    <property type="term" value="F:DNA binding"/>
    <property type="evidence" value="ECO:0007669"/>
    <property type="project" value="InterPro"/>
</dbReference>
<evidence type="ECO:0000313" key="2">
    <source>
        <dbReference type="EMBL" id="SKB72813.1"/>
    </source>
</evidence>
<proteinExistence type="predicted"/>
<protein>
    <submittedName>
        <fullName evidence="2">Transcription elongation factor, GreA/GreB family</fullName>
    </submittedName>
</protein>
<dbReference type="PANTHER" id="PTHR30437:SF6">
    <property type="entry name" value="TRANSCRIPTION ELONGATION FACTOR GREB"/>
    <property type="match status" value="1"/>
</dbReference>
<dbReference type="Gene3D" id="3.10.50.30">
    <property type="entry name" value="Transcription elongation factor, GreA/GreB, C-terminal domain"/>
    <property type="match status" value="1"/>
</dbReference>
<dbReference type="InterPro" id="IPR023459">
    <property type="entry name" value="Tscrpt_elong_fac_GreA/B_fam"/>
</dbReference>